<dbReference type="PROSITE" id="PS00012">
    <property type="entry name" value="PHOSPHOPANTETHEINE"/>
    <property type="match status" value="1"/>
</dbReference>
<feature type="region of interest" description="N-terminal hotdog fold" evidence="5">
    <location>
        <begin position="1306"/>
        <end position="1440"/>
    </location>
</feature>
<accession>A0ABQ0G4V9</accession>
<feature type="region of interest" description="Disordered" evidence="6">
    <location>
        <begin position="1628"/>
        <end position="1657"/>
    </location>
</feature>
<evidence type="ECO:0000256" key="5">
    <source>
        <dbReference type="PROSITE-ProRule" id="PRU01363"/>
    </source>
</evidence>
<evidence type="ECO:0000256" key="6">
    <source>
        <dbReference type="SAM" id="MobiDB-lite"/>
    </source>
</evidence>
<evidence type="ECO:0000256" key="4">
    <source>
        <dbReference type="ARBA" id="ARBA00023315"/>
    </source>
</evidence>
<dbReference type="Gene3D" id="3.30.70.250">
    <property type="entry name" value="Malonyl-CoA ACP transacylase, ACP-binding"/>
    <property type="match status" value="1"/>
</dbReference>
<dbReference type="InterPro" id="IPR049900">
    <property type="entry name" value="PKS_mFAS_DH"/>
</dbReference>
<feature type="domain" description="PKS/mFAS DH" evidence="9">
    <location>
        <begin position="1306"/>
        <end position="1616"/>
    </location>
</feature>
<dbReference type="PANTHER" id="PTHR43775:SF40">
    <property type="entry name" value="NORSOLORINIC ACID SYNTHASE STCA"/>
    <property type="match status" value="1"/>
</dbReference>
<dbReference type="InterPro" id="IPR016035">
    <property type="entry name" value="Acyl_Trfase/lysoPLipase"/>
</dbReference>
<dbReference type="SMART" id="SM00823">
    <property type="entry name" value="PKS_PP"/>
    <property type="match status" value="2"/>
</dbReference>
<dbReference type="SUPFAM" id="SSF55048">
    <property type="entry name" value="Probable ACP-binding domain of malonyl-CoA ACP transacylase"/>
    <property type="match status" value="1"/>
</dbReference>
<dbReference type="PROSITE" id="PS52019">
    <property type="entry name" value="PKS_MFAS_DH"/>
    <property type="match status" value="1"/>
</dbReference>
<dbReference type="Gene3D" id="3.40.47.10">
    <property type="match status" value="1"/>
</dbReference>
<dbReference type="InterPro" id="IPR030918">
    <property type="entry name" value="PT_fungal_PKS"/>
</dbReference>
<feature type="active site" description="Proton acceptor; for dehydratase activity" evidence="5">
    <location>
        <position position="1339"/>
    </location>
</feature>
<dbReference type="NCBIfam" id="TIGR04532">
    <property type="entry name" value="PT_fungal_PKS"/>
    <property type="match status" value="1"/>
</dbReference>
<evidence type="ECO:0000256" key="2">
    <source>
        <dbReference type="ARBA" id="ARBA00022553"/>
    </source>
</evidence>
<dbReference type="Pfam" id="PF22621">
    <property type="entry name" value="CurL-like_PKS_C"/>
    <property type="match status" value="1"/>
</dbReference>
<dbReference type="InterPro" id="IPR009081">
    <property type="entry name" value="PP-bd_ACP"/>
</dbReference>
<dbReference type="Pfam" id="PF00698">
    <property type="entry name" value="Acyl_transf_1"/>
    <property type="match status" value="1"/>
</dbReference>
<evidence type="ECO:0000259" key="7">
    <source>
        <dbReference type="PROSITE" id="PS50075"/>
    </source>
</evidence>
<name>A0ABQ0G4V9_9PEZI</name>
<dbReference type="InterPro" id="IPR020806">
    <property type="entry name" value="PKS_PP-bd"/>
</dbReference>
<dbReference type="InterPro" id="IPR032088">
    <property type="entry name" value="SAT"/>
</dbReference>
<dbReference type="SUPFAM" id="SSF51735">
    <property type="entry name" value="NAD(P)-binding Rossmann-fold domains"/>
    <property type="match status" value="1"/>
</dbReference>
<gene>
    <name evidence="10" type="primary">FSR1</name>
    <name evidence="10" type="ORF">MFIFM68171_03025</name>
</gene>
<sequence length="2320" mass="252333">MEGHLKLYLFGDQTFDVQPHLRDLLNSRGNPVVQDFLVKAYDAVRAEIYQLPRSLREGVPRFTCLEDLILSDHGKERCIPLDMAVTCMYQLGVFLSHETDTWHCPMVKPCVLGLCTGAFAAAAVSSSRSTLDLVPKAVNAVIVAFRTGMRVADVATRVASASESNQNWSIIVPGSKAYESVDKFNEQTILPQTRRPYVSAFAPNGITVSGPPASLVQLTEGDSKGRCKNISIYGPYHAPHLYSEFDINEIVKDLPSSAANLGHEPTSTLTLLSGAGTRVEHQSDFIALLKASVDQILLRPIRWNGILEELQAWIQKMGGPNAKAFSVVPIGTTADQLIYTALKQTPLRSMVPSAPAAAGLSRPILLEDDASSYPNPTKPKLAIVGMSGRFPGAKDNEAFWRLLEQGLDVHKPVPALHWDARTHVDPAGARKNTSATPYGCWLDDPAVFDARFFNISPREAPQIDPAQRLALMTAYEAIEQAGLVPGATPSTRHDRVGVFYGVTSNDWMETNSAQNIDTYFIPGGNRAFIPGRINYFFKFSGPSYAVDTACSSSLASIHLACNSLWRGDVDTAIAGGTNVLTNPDFTAGLDRGHFLSRTGNCKTFDDEADGYCRGEGIGTVIIKRLDDALADRDPILGVILGAYTNHSAESESITRPHVGAQRAIFTKILNQAAVDPYTVSYVEMHGTGTQAGDAGEMSSVLDIFAPSPPQAKRARTSDETLYLGSAKSNIGHGEAASGVSSLIKVLLMMQKNTIVPHCGIKTRINRKFPTDLQGRNVRIALEPTPWRKASNPLKPRRVMVNNFSAAGGNSALLIEDAPPAQESVATTDNDNDTRDLHLIALSAKNGASLQGNLRSMSEFLKENPHVSLGQLSYTTTARRIHHQHRVMLAGSTVNELRTQIETSLRDSAGMTRPKSRPKVVFAFTGQGAQYPGMGKQLFRTLSLFRSEMCRLDQIGQGLGFPSMLPYIESDKQSSAGFAPVVVQTANVCMQIALSKLWQSWGISPTAVVGHSLGEYAALNTAGVLSDADTIYLVGKRAQMLVQKCTRDTHGMLVVRGSTNDIAAVLGEKASYEISCINSPVETVLAGSNDEISVLGKLLADAGMKTTPLKVPFAFHSSQMDPMLPDLRKLAGSVMYNKAKIPVVCPLDGQIRSHDGDDGFMFGLDYLVSHTRQPVNMLAALLQAQARQIIADQTTILEIGPHPAISGMVRAVLGSQMSCLASAQRGRSAWQVLGGTMKCLYAAGADIAWAEYHRDFKASHKVLPLPAYSWDLKEYWIQYIHDWSLRKGDPPLTISSGRPRLESTTIHRVVEETSDSDWKTRIVVEADIARKDLSPLVQGHEVDGIPLCTPSVYADIALSLGTYLQQQQRLVSEMGDLVDVSDMTISKALILRAGADKQPLQAHAEVDWASRSAALKFMSFDSKQKLQEHARCVVHFAKDRKALQEALQANAAGVKRKIQALRDGIAAETTARFNRPMVYRAIRPLARFHDDYRAIDEIVLNSKTLEASSRLSFGGVKRGGDFHTHPAIIDALTQSCGFTMNCNDNTDLDNEVFMNHGWGSLQLFEPMEFEKVYTTYTRMEEGKDKLWHGDVVIFDGERVVAYFGQIAIQGVPRRVLKVILSIESGTRSSQKQQAAQSKAKQQGHQSIPAPVPAASNNNNNNNSFAKALAIIAEESGLALGDLEADGVVFSDVGIDSLLGLTISARFKEELDVDLDFNALFYEYPTVGHLKVFLGGAGPGHGSALSSSSDTESQSAASAPRSSGTGTTTPTDGGGPGAKSNFLRALQIISEESGVAVQDLTDDTSFADAGVDSLLSLVIVSRFRDELDLDISHESLFLECPTVEDVKRLLVGDDFDSEKDANARGSADGLKMDQVPAGPVIETAGASPEWALGSRDPAQGARRDTAAQVALEARRAAVDAYVRKYVAGFSAPDPVASPSALAAPSDNEKVVLVTGASGSLGSNLVYHLAQLPDVKTVVCLNRENKAEPYVRQQKAMREKGIRFPEALKPKLLVLQADSSKAMLGLSRSQYEGLAETVTHLIHNAWPMSAKRPLAGFEPQFQTMRNLVDLARDAASRRPESFRFSFQMVSSIGVVGHYGLGKGSGKIVVPEDRVDIDSVLPNGYGDAKWACERMLDETLHKYPDRFRTMAVRLGQIAGSMTSGYWNPMEHFGFLIKSSQTLNALPDVDGTVYWTPVNQVAAVLSDLVLDSNTPNPHPVYHVENPVGQPWREMNAVLADALGIPNLIPFEEWVERVRTAPAKNNPAATLLEFLDSNYLRMSCGGLVLDVKHSLEHSKTLKTVGPVSEEVVRKYIHIWREIGFIH</sequence>
<reference evidence="10 11" key="1">
    <citation type="submission" date="2024-09" db="EMBL/GenBank/DDBJ databases">
        <title>Itraconazole resistance in Madurella fahalii resulting from another homologue of gene encoding cytochrome P450 14-alpha sterol demethylase (CYP51).</title>
        <authorList>
            <person name="Yoshioka I."/>
            <person name="Fahal A.H."/>
            <person name="Kaneko S."/>
            <person name="Yaguchi T."/>
        </authorList>
    </citation>
    <scope>NUCLEOTIDE SEQUENCE [LARGE SCALE GENOMIC DNA]</scope>
    <source>
        <strain evidence="10 11">IFM 68171</strain>
    </source>
</reference>
<feature type="region of interest" description="C-terminal hotdog fold" evidence="5">
    <location>
        <begin position="1469"/>
        <end position="1616"/>
    </location>
</feature>
<dbReference type="Gene3D" id="1.10.1200.10">
    <property type="entry name" value="ACP-like"/>
    <property type="match status" value="2"/>
</dbReference>
<dbReference type="SMART" id="SM00827">
    <property type="entry name" value="PKS_AT"/>
    <property type="match status" value="1"/>
</dbReference>
<dbReference type="EMBL" id="BAAFSV010000002">
    <property type="protein sequence ID" value="GAB1312815.1"/>
    <property type="molecule type" value="Genomic_DNA"/>
</dbReference>
<evidence type="ECO:0000313" key="11">
    <source>
        <dbReference type="Proteomes" id="UP001628179"/>
    </source>
</evidence>
<protein>
    <submittedName>
        <fullName evidence="10">Fusarubin cluster-polyketide synthase</fullName>
    </submittedName>
</protein>
<dbReference type="Pfam" id="PF16073">
    <property type="entry name" value="SAT"/>
    <property type="match status" value="1"/>
</dbReference>
<dbReference type="PANTHER" id="PTHR43775">
    <property type="entry name" value="FATTY ACID SYNTHASE"/>
    <property type="match status" value="1"/>
</dbReference>
<keyword evidence="2" id="KW-0597">Phosphoprotein</keyword>
<dbReference type="Gene3D" id="3.40.50.720">
    <property type="entry name" value="NAD(P)-binding Rossmann-like Domain"/>
    <property type="match status" value="1"/>
</dbReference>
<feature type="region of interest" description="Disordered" evidence="6">
    <location>
        <begin position="1741"/>
        <end position="1775"/>
    </location>
</feature>
<dbReference type="Pfam" id="PF02801">
    <property type="entry name" value="Ketoacyl-synt_C"/>
    <property type="match status" value="1"/>
</dbReference>
<dbReference type="Pfam" id="PF00550">
    <property type="entry name" value="PP-binding"/>
    <property type="match status" value="2"/>
</dbReference>
<dbReference type="InterPro" id="IPR018201">
    <property type="entry name" value="Ketoacyl_synth_AS"/>
</dbReference>
<dbReference type="Gene3D" id="3.40.366.10">
    <property type="entry name" value="Malonyl-Coenzyme A Acyl Carrier Protein, domain 2"/>
    <property type="match status" value="2"/>
</dbReference>
<dbReference type="InterPro" id="IPR016039">
    <property type="entry name" value="Thiolase-like"/>
</dbReference>
<keyword evidence="1" id="KW-0596">Phosphopantetheine</keyword>
<organism evidence="10 11">
    <name type="scientific">Madurella fahalii</name>
    <dbReference type="NCBI Taxonomy" id="1157608"/>
    <lineage>
        <taxon>Eukaryota</taxon>
        <taxon>Fungi</taxon>
        <taxon>Dikarya</taxon>
        <taxon>Ascomycota</taxon>
        <taxon>Pezizomycotina</taxon>
        <taxon>Sordariomycetes</taxon>
        <taxon>Sordariomycetidae</taxon>
        <taxon>Sordariales</taxon>
        <taxon>Sordariales incertae sedis</taxon>
        <taxon>Madurella</taxon>
    </lineage>
</organism>
<dbReference type="SUPFAM" id="SSF47336">
    <property type="entry name" value="ACP-like"/>
    <property type="match status" value="2"/>
</dbReference>
<dbReference type="InterPro" id="IPR020841">
    <property type="entry name" value="PKS_Beta-ketoAc_synthase_dom"/>
</dbReference>
<dbReference type="InterPro" id="IPR050091">
    <property type="entry name" value="PKS_NRPS_Biosynth_Enz"/>
</dbReference>
<dbReference type="InterPro" id="IPR014043">
    <property type="entry name" value="Acyl_transferase_dom"/>
</dbReference>
<dbReference type="InterPro" id="IPR006162">
    <property type="entry name" value="Ppantetheine_attach_site"/>
</dbReference>
<dbReference type="PROSITE" id="PS52004">
    <property type="entry name" value="KS3_2"/>
    <property type="match status" value="1"/>
</dbReference>
<dbReference type="PROSITE" id="PS00606">
    <property type="entry name" value="KS3_1"/>
    <property type="match status" value="1"/>
</dbReference>
<feature type="domain" description="Carrier" evidence="7">
    <location>
        <begin position="1777"/>
        <end position="1852"/>
    </location>
</feature>
<evidence type="ECO:0000256" key="1">
    <source>
        <dbReference type="ARBA" id="ARBA00022450"/>
    </source>
</evidence>
<dbReference type="Pfam" id="PF00109">
    <property type="entry name" value="ketoacyl-synt"/>
    <property type="match status" value="1"/>
</dbReference>
<dbReference type="InterPro" id="IPR042104">
    <property type="entry name" value="PKS_dehydratase_sf"/>
</dbReference>
<evidence type="ECO:0000259" key="9">
    <source>
        <dbReference type="PROSITE" id="PS52019"/>
    </source>
</evidence>
<dbReference type="PROSITE" id="PS50075">
    <property type="entry name" value="CARRIER"/>
    <property type="match status" value="2"/>
</dbReference>
<feature type="active site" description="Proton donor; for dehydratase activity" evidence="5">
    <location>
        <position position="1529"/>
    </location>
</feature>
<proteinExistence type="predicted"/>
<dbReference type="InterPro" id="IPR016036">
    <property type="entry name" value="Malonyl_transacylase_ACP-bd"/>
</dbReference>
<dbReference type="GeneID" id="98173770"/>
<feature type="domain" description="Carrier" evidence="7">
    <location>
        <begin position="1657"/>
        <end position="1736"/>
    </location>
</feature>
<dbReference type="Proteomes" id="UP001628179">
    <property type="component" value="Unassembled WGS sequence"/>
</dbReference>
<dbReference type="InterPro" id="IPR036736">
    <property type="entry name" value="ACP-like_sf"/>
</dbReference>
<keyword evidence="4" id="KW-0012">Acyltransferase</keyword>
<dbReference type="Gene3D" id="3.30.70.3290">
    <property type="match status" value="1"/>
</dbReference>
<dbReference type="InterPro" id="IPR014031">
    <property type="entry name" value="Ketoacyl_synth_C"/>
</dbReference>
<feature type="compositionally biased region" description="Low complexity" evidence="6">
    <location>
        <begin position="1741"/>
        <end position="1769"/>
    </location>
</feature>
<keyword evidence="11" id="KW-1185">Reference proteome</keyword>
<dbReference type="SMART" id="SM00825">
    <property type="entry name" value="PKS_KS"/>
    <property type="match status" value="1"/>
</dbReference>
<comment type="caution">
    <text evidence="10">The sequence shown here is derived from an EMBL/GenBank/DDBJ whole genome shotgun (WGS) entry which is preliminary data.</text>
</comment>
<dbReference type="Pfam" id="PF07993">
    <property type="entry name" value="NAD_binding_4"/>
    <property type="match status" value="1"/>
</dbReference>
<dbReference type="InterPro" id="IPR001227">
    <property type="entry name" value="Ac_transferase_dom_sf"/>
</dbReference>
<dbReference type="Gene3D" id="3.10.129.110">
    <property type="entry name" value="Polyketide synthase dehydratase"/>
    <property type="match status" value="1"/>
</dbReference>
<evidence type="ECO:0000259" key="8">
    <source>
        <dbReference type="PROSITE" id="PS52004"/>
    </source>
</evidence>
<dbReference type="CDD" id="cd00833">
    <property type="entry name" value="PKS"/>
    <property type="match status" value="1"/>
</dbReference>
<dbReference type="RefSeq" id="XP_070914548.1">
    <property type="nucleotide sequence ID" value="XM_071058447.1"/>
</dbReference>
<keyword evidence="3" id="KW-0808">Transferase</keyword>
<dbReference type="InterPro" id="IPR036291">
    <property type="entry name" value="NAD(P)-bd_dom_sf"/>
</dbReference>
<dbReference type="InterPro" id="IPR014030">
    <property type="entry name" value="Ketoacyl_synth_N"/>
</dbReference>
<dbReference type="SUPFAM" id="SSF52151">
    <property type="entry name" value="FabD/lysophospholipase-like"/>
    <property type="match status" value="1"/>
</dbReference>
<evidence type="ECO:0000313" key="10">
    <source>
        <dbReference type="EMBL" id="GAB1312815.1"/>
    </source>
</evidence>
<feature type="domain" description="Ketosynthase family 3 (KS3)" evidence="8">
    <location>
        <begin position="378"/>
        <end position="816"/>
    </location>
</feature>
<feature type="compositionally biased region" description="Low complexity" evidence="6">
    <location>
        <begin position="1628"/>
        <end position="1641"/>
    </location>
</feature>
<dbReference type="SUPFAM" id="SSF53901">
    <property type="entry name" value="Thiolase-like"/>
    <property type="match status" value="1"/>
</dbReference>
<evidence type="ECO:0000256" key="3">
    <source>
        <dbReference type="ARBA" id="ARBA00022679"/>
    </source>
</evidence>
<dbReference type="InterPro" id="IPR013120">
    <property type="entry name" value="FAR_NAD-bd"/>
</dbReference>